<dbReference type="HOGENOM" id="CLU_1778572_0_0_1"/>
<proteinExistence type="predicted"/>
<keyword evidence="3" id="KW-1185">Reference proteome</keyword>
<evidence type="ECO:0000313" key="3">
    <source>
        <dbReference type="Proteomes" id="UP000053989"/>
    </source>
</evidence>
<accession>A0A0C2ZJS8</accession>
<protein>
    <submittedName>
        <fullName evidence="2">Uncharacterized protein</fullName>
    </submittedName>
</protein>
<gene>
    <name evidence="2" type="ORF">SCLCIDRAFT_9328</name>
</gene>
<evidence type="ECO:0000313" key="2">
    <source>
        <dbReference type="EMBL" id="KIM61858.1"/>
    </source>
</evidence>
<evidence type="ECO:0000256" key="1">
    <source>
        <dbReference type="SAM" id="MobiDB-lite"/>
    </source>
</evidence>
<feature type="region of interest" description="Disordered" evidence="1">
    <location>
        <begin position="114"/>
        <end position="146"/>
    </location>
</feature>
<name>A0A0C2ZJS8_9AGAM</name>
<dbReference type="EMBL" id="KN822047">
    <property type="protein sequence ID" value="KIM61858.1"/>
    <property type="molecule type" value="Genomic_DNA"/>
</dbReference>
<reference evidence="2 3" key="1">
    <citation type="submission" date="2014-04" db="EMBL/GenBank/DDBJ databases">
        <authorList>
            <consortium name="DOE Joint Genome Institute"/>
            <person name="Kuo A."/>
            <person name="Kohler A."/>
            <person name="Nagy L.G."/>
            <person name="Floudas D."/>
            <person name="Copeland A."/>
            <person name="Barry K.W."/>
            <person name="Cichocki N."/>
            <person name="Veneault-Fourrey C."/>
            <person name="LaButti K."/>
            <person name="Lindquist E.A."/>
            <person name="Lipzen A."/>
            <person name="Lundell T."/>
            <person name="Morin E."/>
            <person name="Murat C."/>
            <person name="Sun H."/>
            <person name="Tunlid A."/>
            <person name="Henrissat B."/>
            <person name="Grigoriev I.V."/>
            <person name="Hibbett D.S."/>
            <person name="Martin F."/>
            <person name="Nordberg H.P."/>
            <person name="Cantor M.N."/>
            <person name="Hua S.X."/>
        </authorList>
    </citation>
    <scope>NUCLEOTIDE SEQUENCE [LARGE SCALE GENOMIC DNA]</scope>
    <source>
        <strain evidence="2 3">Foug A</strain>
    </source>
</reference>
<reference evidence="3" key="2">
    <citation type="submission" date="2015-01" db="EMBL/GenBank/DDBJ databases">
        <title>Evolutionary Origins and Diversification of the Mycorrhizal Mutualists.</title>
        <authorList>
            <consortium name="DOE Joint Genome Institute"/>
            <consortium name="Mycorrhizal Genomics Consortium"/>
            <person name="Kohler A."/>
            <person name="Kuo A."/>
            <person name="Nagy L.G."/>
            <person name="Floudas D."/>
            <person name="Copeland A."/>
            <person name="Barry K.W."/>
            <person name="Cichocki N."/>
            <person name="Veneault-Fourrey C."/>
            <person name="LaButti K."/>
            <person name="Lindquist E.A."/>
            <person name="Lipzen A."/>
            <person name="Lundell T."/>
            <person name="Morin E."/>
            <person name="Murat C."/>
            <person name="Riley R."/>
            <person name="Ohm R."/>
            <person name="Sun H."/>
            <person name="Tunlid A."/>
            <person name="Henrissat B."/>
            <person name="Grigoriev I.V."/>
            <person name="Hibbett D.S."/>
            <person name="Martin F."/>
        </authorList>
    </citation>
    <scope>NUCLEOTIDE SEQUENCE [LARGE SCALE GENOMIC DNA]</scope>
    <source>
        <strain evidence="3">Foug A</strain>
    </source>
</reference>
<dbReference type="InParanoid" id="A0A0C2ZJS8"/>
<dbReference type="Proteomes" id="UP000053989">
    <property type="component" value="Unassembled WGS sequence"/>
</dbReference>
<feature type="compositionally biased region" description="Basic and acidic residues" evidence="1">
    <location>
        <begin position="114"/>
        <end position="126"/>
    </location>
</feature>
<organism evidence="2 3">
    <name type="scientific">Scleroderma citrinum Foug A</name>
    <dbReference type="NCBI Taxonomy" id="1036808"/>
    <lineage>
        <taxon>Eukaryota</taxon>
        <taxon>Fungi</taxon>
        <taxon>Dikarya</taxon>
        <taxon>Basidiomycota</taxon>
        <taxon>Agaricomycotina</taxon>
        <taxon>Agaricomycetes</taxon>
        <taxon>Agaricomycetidae</taxon>
        <taxon>Boletales</taxon>
        <taxon>Sclerodermatineae</taxon>
        <taxon>Sclerodermataceae</taxon>
        <taxon>Scleroderma</taxon>
    </lineage>
</organism>
<dbReference type="AlphaFoldDB" id="A0A0C2ZJS8"/>
<sequence length="146" mass="16116">MSEFYQVVSSVRVTLTLVASAAIDHRRRKCSLESAADVLITEGTPKAVGPIIEPLRDHHHQGHFNISIKTTMNSRKALVSSSPSGVTVDTGNMDAKEMEGSSYLKVVIMSAMSDAKRDRERERADMNRSCARRKANKTPGEDTEVR</sequence>